<name>A0A1Y5FD52_9BACT</name>
<evidence type="ECO:0000313" key="2">
    <source>
        <dbReference type="Proteomes" id="UP000196531"/>
    </source>
</evidence>
<comment type="caution">
    <text evidence="1">The sequence shown here is derived from an EMBL/GenBank/DDBJ whole genome shotgun (WGS) entry which is preliminary data.</text>
</comment>
<dbReference type="Gene3D" id="3.30.70.260">
    <property type="match status" value="1"/>
</dbReference>
<dbReference type="InterPro" id="IPR007454">
    <property type="entry name" value="UPF0250_YbeD-like"/>
</dbReference>
<dbReference type="SUPFAM" id="SSF117991">
    <property type="entry name" value="YbeD/HP0495-like"/>
    <property type="match status" value="1"/>
</dbReference>
<dbReference type="AlphaFoldDB" id="A0A1Y5FD52"/>
<protein>
    <submittedName>
        <fullName evidence="1">DUF493 domain-containing protein</fullName>
    </submittedName>
</protein>
<sequence length="85" mass="9497">MKELNNLKALLDTEYEWPGPYLFKFIVPAVQLLALKGLLSGHDLIEKPSKNGKYISITLTITCESSQKVIDLYEKVSSIPGIMSL</sequence>
<proteinExistence type="predicted"/>
<gene>
    <name evidence="1" type="ORF">A9Q84_09340</name>
</gene>
<dbReference type="InterPro" id="IPR027471">
    <property type="entry name" value="YbeD-like_sf"/>
</dbReference>
<reference evidence="2" key="1">
    <citation type="journal article" date="2017" name="Proc. Natl. Acad. Sci. U.S.A.">
        <title>Simulation of Deepwater Horizon oil plume reveals substrate specialization within a complex community of hydrocarbon-degraders.</title>
        <authorList>
            <person name="Hu P."/>
            <person name="Dubinsky E.A."/>
            <person name="Probst A.J."/>
            <person name="Wang J."/>
            <person name="Sieber C.M.K."/>
            <person name="Tom L.M."/>
            <person name="Gardinali P."/>
            <person name="Banfield J.F."/>
            <person name="Atlas R.M."/>
            <person name="Andersen G.L."/>
        </authorList>
    </citation>
    <scope>NUCLEOTIDE SEQUENCE [LARGE SCALE GENOMIC DNA]</scope>
</reference>
<dbReference type="Proteomes" id="UP000196531">
    <property type="component" value="Unassembled WGS sequence"/>
</dbReference>
<accession>A0A1Y5FD52</accession>
<organism evidence="1 2">
    <name type="scientific">Halobacteriovorax marinus</name>
    <dbReference type="NCBI Taxonomy" id="97084"/>
    <lineage>
        <taxon>Bacteria</taxon>
        <taxon>Pseudomonadati</taxon>
        <taxon>Bdellovibrionota</taxon>
        <taxon>Bacteriovoracia</taxon>
        <taxon>Bacteriovoracales</taxon>
        <taxon>Halobacteriovoraceae</taxon>
        <taxon>Halobacteriovorax</taxon>
    </lineage>
</organism>
<evidence type="ECO:0000313" key="1">
    <source>
        <dbReference type="EMBL" id="OUR96542.1"/>
    </source>
</evidence>
<dbReference type="Pfam" id="PF04359">
    <property type="entry name" value="DUF493"/>
    <property type="match status" value="1"/>
</dbReference>
<dbReference type="EMBL" id="MAAO01000006">
    <property type="protein sequence ID" value="OUR96542.1"/>
    <property type="molecule type" value="Genomic_DNA"/>
</dbReference>